<comment type="caution">
    <text evidence="1">The sequence shown here is derived from an EMBL/GenBank/DDBJ whole genome shotgun (WGS) entry which is preliminary data.</text>
</comment>
<reference evidence="1" key="1">
    <citation type="submission" date="2023-04" db="EMBL/GenBank/DDBJ databases">
        <title>Draft Genome sequencing of Naganishia species isolated from polar environments using Oxford Nanopore Technology.</title>
        <authorList>
            <person name="Leo P."/>
            <person name="Venkateswaran K."/>
        </authorList>
    </citation>
    <scope>NUCLEOTIDE SEQUENCE</scope>
    <source>
        <strain evidence="1">MNA-CCFEE 5425</strain>
    </source>
</reference>
<dbReference type="Proteomes" id="UP001243375">
    <property type="component" value="Unassembled WGS sequence"/>
</dbReference>
<evidence type="ECO:0000313" key="2">
    <source>
        <dbReference type="Proteomes" id="UP001243375"/>
    </source>
</evidence>
<evidence type="ECO:0000313" key="1">
    <source>
        <dbReference type="EMBL" id="KAJ9125118.1"/>
    </source>
</evidence>
<proteinExistence type="predicted"/>
<dbReference type="EMBL" id="JASBWU010000001">
    <property type="protein sequence ID" value="KAJ9125118.1"/>
    <property type="molecule type" value="Genomic_DNA"/>
</dbReference>
<gene>
    <name evidence="1" type="ORF">QFC22_000072</name>
</gene>
<sequence>MDRLEEKRQIGLVEDSVGNLIDSAADEVSSVVAKVTGGKAAGVSSVSVSSAAVTTPPLRTAIVSSAVLSSKTPIVPASSFTSTTSDAVITGAVKSDASSPIDSLITSSRLPSSTTLSTVTTSAETSLTSSAQTDAQGSVVYVTSVETVRATSSPSTTSLVDDTTLLETVFATTSATGGSAAAAESHSTTAGHSKGLSTAVIIAISVVGGVVVLAIGLFVIWKLQQKKSGGYDDDADGIKWPELNKHGESSSMPLPAKPTGGHGFETNALEIDEYDTYSAPVSYTNSVNDHYDGYGEELPPVPPLPPGYHMSHGSNSANAHYPGCGEHLHPVPPLPSMYHPDNGYDAYTRSTPPAIGGVTLERSQSSDGYPIADMHHVPLGGTGAFEVDQPEMMAMTGARYPRGDDNVSANLGRSGSGRFL</sequence>
<organism evidence="1 2">
    <name type="scientific">Naganishia vaughanmartiniae</name>
    <dbReference type="NCBI Taxonomy" id="1424756"/>
    <lineage>
        <taxon>Eukaryota</taxon>
        <taxon>Fungi</taxon>
        <taxon>Dikarya</taxon>
        <taxon>Basidiomycota</taxon>
        <taxon>Agaricomycotina</taxon>
        <taxon>Tremellomycetes</taxon>
        <taxon>Filobasidiales</taxon>
        <taxon>Filobasidiaceae</taxon>
        <taxon>Naganishia</taxon>
    </lineage>
</organism>
<protein>
    <submittedName>
        <fullName evidence="1">Uncharacterized protein</fullName>
    </submittedName>
</protein>
<name>A0ACC2XNB3_9TREE</name>
<keyword evidence="2" id="KW-1185">Reference proteome</keyword>
<accession>A0ACC2XNB3</accession>